<dbReference type="Gene3D" id="3.60.21.10">
    <property type="match status" value="1"/>
</dbReference>
<feature type="domain" description="Calcineurin-like phosphoesterase" evidence="3">
    <location>
        <begin position="19"/>
        <end position="258"/>
    </location>
</feature>
<gene>
    <name evidence="5" type="ORF">ICN82_03305</name>
</gene>
<dbReference type="InterPro" id="IPR006179">
    <property type="entry name" value="5_nucleotidase/apyrase"/>
</dbReference>
<comment type="caution">
    <text evidence="5">The sequence shown here is derived from an EMBL/GenBank/DDBJ whole genome shotgun (WGS) entry which is preliminary data.</text>
</comment>
<keyword evidence="1" id="KW-0732">Signal</keyword>
<dbReference type="GO" id="GO:0016787">
    <property type="term" value="F:hydrolase activity"/>
    <property type="evidence" value="ECO:0007669"/>
    <property type="project" value="UniProtKB-KW"/>
</dbReference>
<dbReference type="SUPFAM" id="SSF56300">
    <property type="entry name" value="Metallo-dependent phosphatases"/>
    <property type="match status" value="1"/>
</dbReference>
<proteinExistence type="inferred from homology"/>
<keyword evidence="2" id="KW-0547">Nucleotide-binding</keyword>
<evidence type="ECO:0000259" key="3">
    <source>
        <dbReference type="Pfam" id="PF00149"/>
    </source>
</evidence>
<name>A0A8J6Z719_9RHOB</name>
<reference evidence="5" key="1">
    <citation type="submission" date="2020-09" db="EMBL/GenBank/DDBJ databases">
        <title>A novel bacterium of genus Mangrovicoccus, isolated from South China Sea.</title>
        <authorList>
            <person name="Huang H."/>
            <person name="Mo K."/>
            <person name="Hu Y."/>
        </authorList>
    </citation>
    <scope>NUCLEOTIDE SEQUENCE</scope>
    <source>
        <strain evidence="5">HB182678</strain>
    </source>
</reference>
<dbReference type="PANTHER" id="PTHR11575:SF6">
    <property type="entry name" value="2',3'-CYCLIC-NUCLEOTIDE 2'-PHOSPHODIESTERASE_3'-NUCLEOTIDASE"/>
    <property type="match status" value="1"/>
</dbReference>
<evidence type="ECO:0000313" key="5">
    <source>
        <dbReference type="EMBL" id="MBE3637226.1"/>
    </source>
</evidence>
<comment type="similarity">
    <text evidence="2">Belongs to the 5'-nucleotidase family.</text>
</comment>
<dbReference type="PRINTS" id="PR01607">
    <property type="entry name" value="APYRASEFAMLY"/>
</dbReference>
<keyword evidence="2" id="KW-0378">Hydrolase</keyword>
<dbReference type="RefSeq" id="WP_193179588.1">
    <property type="nucleotide sequence ID" value="NZ_JACVXA010000006.1"/>
</dbReference>
<sequence>MTQSPSPPPIAGAPRISLRLLGLTDLHAHLLGHDYETGRAQPGTGLARLATLIARLRAEAPACLLFDNGDTLQGTALGDWAAEAAAEGRAHPMIRALNQLGVDAATPGNHDFNYGLPFLDAAARQARYPLVCANVLTRRGAVPAADATLLPPWVILERDLPDQSGARHRLRIGVIGALPPQILDWDRRILADRVQLRGIREAVAGHLPGMRAAGADLVLVLSHSGPGADSDEPMLEQAATALARLPGVDAIIAGHSHAVFPPPGAPPGADRVHGTPLVQPGFWGSHLGVIDLDLVPAPGGGWQVAGARSRALPPEEPDGTPLPEDPGILAAARPAHRATQAWLDRPVGRSRTRLHSYLSLAGPDAAQAVVAEAQGAALAALIADTDHAGLPLLSAVSPFKSGGRAGPDFYTDVPEGPLSLRHVADLYAYPNSLCGRVITGAELCEWLERAASIFLQIRPGRRCQPLVPPRQPGYEFDTLFGARYAIDLSGPPRYDAASGVLADPSARRIRDLRIDGRPVAVQDRMVVATNNYRLGGGGNYPGPAAGPVIAETSQALRGILAAHLAERPAAPLADPPWHFAAIPGASAVLETSPRVRDLPADLARLRLADLGDTPEGFARFELPFTGAPGFSGRPLAKQSAR</sequence>
<accession>A0A8J6Z719</accession>
<dbReference type="InterPro" id="IPR004843">
    <property type="entry name" value="Calcineurin-like_PHP"/>
</dbReference>
<evidence type="ECO:0000259" key="4">
    <source>
        <dbReference type="Pfam" id="PF02872"/>
    </source>
</evidence>
<dbReference type="AlphaFoldDB" id="A0A8J6Z719"/>
<evidence type="ECO:0000256" key="1">
    <source>
        <dbReference type="ARBA" id="ARBA00022729"/>
    </source>
</evidence>
<organism evidence="5 6">
    <name type="scientific">Mangrovicoccus algicola</name>
    <dbReference type="NCBI Taxonomy" id="2771008"/>
    <lineage>
        <taxon>Bacteria</taxon>
        <taxon>Pseudomonadati</taxon>
        <taxon>Pseudomonadota</taxon>
        <taxon>Alphaproteobacteria</taxon>
        <taxon>Rhodobacterales</taxon>
        <taxon>Paracoccaceae</taxon>
        <taxon>Mangrovicoccus</taxon>
    </lineage>
</organism>
<dbReference type="Proteomes" id="UP000609121">
    <property type="component" value="Unassembled WGS sequence"/>
</dbReference>
<dbReference type="InterPro" id="IPR036907">
    <property type="entry name" value="5'-Nucleotdase_C_sf"/>
</dbReference>
<dbReference type="PANTHER" id="PTHR11575">
    <property type="entry name" value="5'-NUCLEOTIDASE-RELATED"/>
    <property type="match status" value="1"/>
</dbReference>
<dbReference type="GO" id="GO:0030288">
    <property type="term" value="C:outer membrane-bounded periplasmic space"/>
    <property type="evidence" value="ECO:0007669"/>
    <property type="project" value="TreeGrafter"/>
</dbReference>
<evidence type="ECO:0000256" key="2">
    <source>
        <dbReference type="RuleBase" id="RU362119"/>
    </source>
</evidence>
<dbReference type="InterPro" id="IPR008334">
    <property type="entry name" value="5'-Nucleotdase_C"/>
</dbReference>
<dbReference type="EMBL" id="JACVXA010000006">
    <property type="protein sequence ID" value="MBE3637226.1"/>
    <property type="molecule type" value="Genomic_DNA"/>
</dbReference>
<dbReference type="Pfam" id="PF02872">
    <property type="entry name" value="5_nucleotid_C"/>
    <property type="match status" value="1"/>
</dbReference>
<dbReference type="GO" id="GO:0000166">
    <property type="term" value="F:nucleotide binding"/>
    <property type="evidence" value="ECO:0007669"/>
    <property type="project" value="UniProtKB-KW"/>
</dbReference>
<feature type="domain" description="5'-Nucleotidase C-terminal" evidence="4">
    <location>
        <begin position="408"/>
        <end position="541"/>
    </location>
</feature>
<dbReference type="SUPFAM" id="SSF55816">
    <property type="entry name" value="5'-nucleotidase (syn. UDP-sugar hydrolase), C-terminal domain"/>
    <property type="match status" value="1"/>
</dbReference>
<dbReference type="Pfam" id="PF00149">
    <property type="entry name" value="Metallophos"/>
    <property type="match status" value="1"/>
</dbReference>
<protein>
    <submittedName>
        <fullName evidence="5">Bifunctional 2',3'-cyclic-nucleotide 2'-phosphodiesterase/3'-nucleotidase</fullName>
    </submittedName>
</protein>
<keyword evidence="6" id="KW-1185">Reference proteome</keyword>
<evidence type="ECO:0000313" key="6">
    <source>
        <dbReference type="Proteomes" id="UP000609121"/>
    </source>
</evidence>
<dbReference type="NCBIfam" id="NF006938">
    <property type="entry name" value="PRK09420.1"/>
    <property type="match status" value="1"/>
</dbReference>
<dbReference type="Gene3D" id="3.90.780.10">
    <property type="entry name" value="5'-Nucleotidase, C-terminal domain"/>
    <property type="match status" value="1"/>
</dbReference>
<dbReference type="InterPro" id="IPR029052">
    <property type="entry name" value="Metallo-depent_PP-like"/>
</dbReference>
<dbReference type="GO" id="GO:0009166">
    <property type="term" value="P:nucleotide catabolic process"/>
    <property type="evidence" value="ECO:0007669"/>
    <property type="project" value="InterPro"/>
</dbReference>